<feature type="transmembrane region" description="Helical" evidence="7">
    <location>
        <begin position="236"/>
        <end position="253"/>
    </location>
</feature>
<dbReference type="RefSeq" id="WP_011825764.1">
    <property type="nucleotide sequence ID" value="NC_008820.1"/>
</dbReference>
<sequence>MQRAMLGGLITGSLGGLLGSIAVLRQLSFFSDALGHSALLGITLGIILGVNPMLVLIPFAMVFALTVNQLVERSSLPTDALLNIVYSSSLAAAILALSLVETYRGGIRQLLFGDILGVSNIDMIVSIILLIVALIYIATSIRSQVLLTLNTELASVAGVQTRWHRMAFIVLLAVVVAVSIKAVGVLLISAFVVIPACASRLLSRHFTLYMLVSAALGGGCALVGLLASGITNLPSGPSVVMVQFIVFLIALSFSSRPFRKKRGFAQTGLRQISDAKRNDPRTSF</sequence>
<dbReference type="InterPro" id="IPR037294">
    <property type="entry name" value="ABC_BtuC-like"/>
</dbReference>
<evidence type="ECO:0000256" key="3">
    <source>
        <dbReference type="ARBA" id="ARBA00022692"/>
    </source>
</evidence>
<evidence type="ECO:0008006" key="10">
    <source>
        <dbReference type="Google" id="ProtNLM"/>
    </source>
</evidence>
<evidence type="ECO:0000256" key="1">
    <source>
        <dbReference type="ARBA" id="ARBA00004141"/>
    </source>
</evidence>
<dbReference type="STRING" id="59922.P9303_11121"/>
<dbReference type="InterPro" id="IPR001626">
    <property type="entry name" value="ABC_TroCD"/>
</dbReference>
<dbReference type="SUPFAM" id="SSF81345">
    <property type="entry name" value="ABC transporter involved in vitamin B12 uptake, BtuC"/>
    <property type="match status" value="1"/>
</dbReference>
<evidence type="ECO:0000256" key="4">
    <source>
        <dbReference type="ARBA" id="ARBA00022989"/>
    </source>
</evidence>
<dbReference type="Gene3D" id="1.10.3470.10">
    <property type="entry name" value="ABC transporter involved in vitamin B12 uptake, BtuC"/>
    <property type="match status" value="1"/>
</dbReference>
<keyword evidence="6" id="KW-0813">Transport</keyword>
<feature type="transmembrane region" description="Helical" evidence="7">
    <location>
        <begin position="39"/>
        <end position="64"/>
    </location>
</feature>
<dbReference type="BioCyc" id="PMAR59922:G1G80-984-MONOMER"/>
<dbReference type="PANTHER" id="PTHR30477:SF0">
    <property type="entry name" value="METAL TRANSPORT SYSTEM MEMBRANE PROTEIN TM_0125-RELATED"/>
    <property type="match status" value="1"/>
</dbReference>
<proteinExistence type="inferred from homology"/>
<comment type="subcellular location">
    <subcellularLocation>
        <location evidence="6">Cell membrane</location>
        <topology evidence="6">Multi-pass membrane protein</topology>
    </subcellularLocation>
    <subcellularLocation>
        <location evidence="1">Membrane</location>
        <topology evidence="1">Multi-pass membrane protein</topology>
    </subcellularLocation>
</comment>
<protein>
    <recommendedName>
        <fullName evidence="10">High-affinity zinc uptake system membrane protein ZnuB</fullName>
    </recommendedName>
</protein>
<evidence type="ECO:0000256" key="5">
    <source>
        <dbReference type="ARBA" id="ARBA00023136"/>
    </source>
</evidence>
<feature type="transmembrane region" description="Helical" evidence="7">
    <location>
        <begin position="6"/>
        <end position="27"/>
    </location>
</feature>
<dbReference type="Pfam" id="PF00950">
    <property type="entry name" value="ABC-3"/>
    <property type="match status" value="1"/>
</dbReference>
<keyword evidence="5 7" id="KW-0472">Membrane</keyword>
<name>A2C8Q1_PROM3</name>
<keyword evidence="4 7" id="KW-1133">Transmembrane helix</keyword>
<evidence type="ECO:0000313" key="8">
    <source>
        <dbReference type="EMBL" id="ABM77861.1"/>
    </source>
</evidence>
<gene>
    <name evidence="8" type="ordered locus">P9303_11121</name>
</gene>
<reference evidence="8 9" key="1">
    <citation type="journal article" date="2007" name="PLoS Genet.">
        <title>Patterns and implications of gene gain and loss in the evolution of Prochlorococcus.</title>
        <authorList>
            <person name="Kettler G.C."/>
            <person name="Martiny A.C."/>
            <person name="Huang K."/>
            <person name="Zucker J."/>
            <person name="Coleman M.L."/>
            <person name="Rodrigue S."/>
            <person name="Chen F."/>
            <person name="Lapidus A."/>
            <person name="Ferriera S."/>
            <person name="Johnson J."/>
            <person name="Steglich C."/>
            <person name="Church G.M."/>
            <person name="Richardson P."/>
            <person name="Chisholm S.W."/>
        </authorList>
    </citation>
    <scope>NUCLEOTIDE SEQUENCE [LARGE SCALE GENOMIC DNA]</scope>
    <source>
        <strain evidence="8 9">MIT 9303</strain>
    </source>
</reference>
<dbReference type="GO" id="GO:0055085">
    <property type="term" value="P:transmembrane transport"/>
    <property type="evidence" value="ECO:0007669"/>
    <property type="project" value="InterPro"/>
</dbReference>
<feature type="transmembrane region" description="Helical" evidence="7">
    <location>
        <begin position="166"/>
        <end position="194"/>
    </location>
</feature>
<keyword evidence="3 6" id="KW-0812">Transmembrane</keyword>
<feature type="transmembrane region" description="Helical" evidence="7">
    <location>
        <begin position="206"/>
        <end position="230"/>
    </location>
</feature>
<dbReference type="PANTHER" id="PTHR30477">
    <property type="entry name" value="ABC-TRANSPORTER METAL-BINDING PROTEIN"/>
    <property type="match status" value="1"/>
</dbReference>
<dbReference type="Proteomes" id="UP000002274">
    <property type="component" value="Chromosome"/>
</dbReference>
<accession>A2C8Q1</accession>
<evidence type="ECO:0000313" key="9">
    <source>
        <dbReference type="Proteomes" id="UP000002274"/>
    </source>
</evidence>
<evidence type="ECO:0000256" key="2">
    <source>
        <dbReference type="ARBA" id="ARBA00008034"/>
    </source>
</evidence>
<dbReference type="HOGENOM" id="CLU_028808_3_2_3"/>
<evidence type="ECO:0000256" key="7">
    <source>
        <dbReference type="SAM" id="Phobius"/>
    </source>
</evidence>
<dbReference type="GO" id="GO:0010043">
    <property type="term" value="P:response to zinc ion"/>
    <property type="evidence" value="ECO:0007669"/>
    <property type="project" value="TreeGrafter"/>
</dbReference>
<dbReference type="AlphaFoldDB" id="A2C8Q1"/>
<evidence type="ECO:0000256" key="6">
    <source>
        <dbReference type="RuleBase" id="RU003943"/>
    </source>
</evidence>
<feature type="transmembrane region" description="Helical" evidence="7">
    <location>
        <begin position="84"/>
        <end position="103"/>
    </location>
</feature>
<dbReference type="GO" id="GO:0043190">
    <property type="term" value="C:ATP-binding cassette (ABC) transporter complex"/>
    <property type="evidence" value="ECO:0007669"/>
    <property type="project" value="InterPro"/>
</dbReference>
<organism evidence="8 9">
    <name type="scientific">Prochlorococcus marinus (strain MIT 9303)</name>
    <dbReference type="NCBI Taxonomy" id="59922"/>
    <lineage>
        <taxon>Bacteria</taxon>
        <taxon>Bacillati</taxon>
        <taxon>Cyanobacteriota</taxon>
        <taxon>Cyanophyceae</taxon>
        <taxon>Synechococcales</taxon>
        <taxon>Prochlorococcaceae</taxon>
        <taxon>Prochlorococcus</taxon>
    </lineage>
</organism>
<dbReference type="KEGG" id="pmf:P9303_11121"/>
<feature type="transmembrane region" description="Helical" evidence="7">
    <location>
        <begin position="115"/>
        <end position="138"/>
    </location>
</feature>
<dbReference type="EMBL" id="CP000554">
    <property type="protein sequence ID" value="ABM77861.1"/>
    <property type="molecule type" value="Genomic_DNA"/>
</dbReference>
<comment type="similarity">
    <text evidence="2 6">Belongs to the ABC-3 integral membrane protein family.</text>
</comment>